<gene>
    <name evidence="1" type="ORF">ULMA_12110</name>
</gene>
<dbReference type="EMBL" id="BKCG01000002">
    <property type="protein sequence ID" value="GER59103.1"/>
    <property type="molecule type" value="Genomic_DNA"/>
</dbReference>
<comment type="caution">
    <text evidence="1">The sequence shown here is derived from an EMBL/GenBank/DDBJ whole genome shotgun (WGS) entry which is preliminary data.</text>
</comment>
<sequence>MDRTAFEESVSISNARNIEESGKIYVFSNKLFVNEKLDGFHMFNNQNPSNPINSGFLTVPGATDVSIIDNVLYINQATDLIAVTIDETTSTATVTKRIINTFPPLRSPDGDIAFDIPEDSVVIGWQSIFEN</sequence>
<accession>A0A5J4J027</accession>
<protein>
    <submittedName>
        <fullName evidence="1">Uncharacterized protein</fullName>
    </submittedName>
</protein>
<evidence type="ECO:0000313" key="2">
    <source>
        <dbReference type="Proteomes" id="UP000326509"/>
    </source>
</evidence>
<dbReference type="AlphaFoldDB" id="A0A5J4J027"/>
<name>A0A5J4J027_9FLAO</name>
<reference evidence="1 2" key="1">
    <citation type="submission" date="2019-08" db="EMBL/GenBank/DDBJ databases">
        <title>Draft genome sequence of Ulvibacter marinus type strain NBRC 109484.</title>
        <authorList>
            <person name="Kawano K."/>
            <person name="Ushijima N."/>
            <person name="Kihara M."/>
            <person name="Itoh H."/>
        </authorList>
    </citation>
    <scope>NUCLEOTIDE SEQUENCE [LARGE SCALE GENOMIC DNA]</scope>
    <source>
        <strain evidence="1 2">NBRC 109484</strain>
    </source>
</reference>
<organism evidence="1 2">
    <name type="scientific">Patiriisocius marinus</name>
    <dbReference type="NCBI Taxonomy" id="1397112"/>
    <lineage>
        <taxon>Bacteria</taxon>
        <taxon>Pseudomonadati</taxon>
        <taxon>Bacteroidota</taxon>
        <taxon>Flavobacteriia</taxon>
        <taxon>Flavobacteriales</taxon>
        <taxon>Flavobacteriaceae</taxon>
        <taxon>Patiriisocius</taxon>
    </lineage>
</organism>
<keyword evidence="2" id="KW-1185">Reference proteome</keyword>
<dbReference type="Proteomes" id="UP000326509">
    <property type="component" value="Unassembled WGS sequence"/>
</dbReference>
<evidence type="ECO:0000313" key="1">
    <source>
        <dbReference type="EMBL" id="GER59103.1"/>
    </source>
</evidence>
<proteinExistence type="predicted"/>